<organism evidence="3 4">
    <name type="scientific">Arabis nemorensis</name>
    <dbReference type="NCBI Taxonomy" id="586526"/>
    <lineage>
        <taxon>Eukaryota</taxon>
        <taxon>Viridiplantae</taxon>
        <taxon>Streptophyta</taxon>
        <taxon>Embryophyta</taxon>
        <taxon>Tracheophyta</taxon>
        <taxon>Spermatophyta</taxon>
        <taxon>Magnoliopsida</taxon>
        <taxon>eudicotyledons</taxon>
        <taxon>Gunneridae</taxon>
        <taxon>Pentapetalae</taxon>
        <taxon>rosids</taxon>
        <taxon>malvids</taxon>
        <taxon>Brassicales</taxon>
        <taxon>Brassicaceae</taxon>
        <taxon>Arabideae</taxon>
        <taxon>Arabis</taxon>
    </lineage>
</organism>
<evidence type="ECO:0000256" key="1">
    <source>
        <dbReference type="SAM" id="Coils"/>
    </source>
</evidence>
<dbReference type="PANTHER" id="PTHR38394:SF1">
    <property type="entry name" value="NEUROFILAMENT LIGHT PROTEIN"/>
    <property type="match status" value="1"/>
</dbReference>
<comment type="caution">
    <text evidence="3">The sequence shown here is derived from an EMBL/GenBank/DDBJ whole genome shotgun (WGS) entry which is preliminary data.</text>
</comment>
<name>A0A565C1V2_9BRAS</name>
<keyword evidence="1" id="KW-0175">Coiled coil</keyword>
<gene>
    <name evidence="3" type="ORF">ANE_LOCUS18077</name>
</gene>
<feature type="coiled-coil region" evidence="1">
    <location>
        <begin position="234"/>
        <end position="308"/>
    </location>
</feature>
<accession>A0A565C1V2</accession>
<dbReference type="AlphaFoldDB" id="A0A565C1V2"/>
<dbReference type="Proteomes" id="UP000489600">
    <property type="component" value="Unassembled WGS sequence"/>
</dbReference>
<dbReference type="EMBL" id="CABITT030000006">
    <property type="protein sequence ID" value="VVB07633.1"/>
    <property type="molecule type" value="Genomic_DNA"/>
</dbReference>
<feature type="compositionally biased region" description="Low complexity" evidence="2">
    <location>
        <begin position="161"/>
        <end position="193"/>
    </location>
</feature>
<evidence type="ECO:0000313" key="4">
    <source>
        <dbReference type="Proteomes" id="UP000489600"/>
    </source>
</evidence>
<reference evidence="3" key="1">
    <citation type="submission" date="2019-07" db="EMBL/GenBank/DDBJ databases">
        <authorList>
            <person name="Dittberner H."/>
        </authorList>
    </citation>
    <scope>NUCLEOTIDE SEQUENCE [LARGE SCALE GENOMIC DNA]</scope>
</reference>
<proteinExistence type="predicted"/>
<protein>
    <recommendedName>
        <fullName evidence="5">UVR domain-containing protein</fullName>
    </recommendedName>
</protein>
<sequence>MRLKADSFVYRSNFALEFNADRKVPEIGSAAMDGGDDMDSLFEGMELFTPSQIAVTSEDTAISPPRSEDNERKTHITAAPSPAPSEPEPLDENLFSDLTIVSPVQHLPQPIDAVSSSSETSTTAKNYGRQVSRRKKRAAGLRIGYGRHEINSLDEDEDDSVSQQSDSVSQLPDSVSQVSDSVSQVSDSVDQSLESGVGSSRLELVKAQIEGKLTRALEMAASVAAARKNAIRKRRQASENLRLASATHDELEKQLEEAIEAEDFDAAERISESLAAAERDKQALMALLRQAESDCDAIETKMEEVLLAQISAEEDSASLLRGFCTDAESDAESILEKAEAFCSEEMGKWQSCSEDVEVRKFELDIESVIVDSVLLSLNGTLEGSVEQEMKEKETLVKKKEHLADELQELLALVKAKEKEIDENDLQIKAVQTRINSVVSGYKELQTSMDKMSNDVQTGLSQIDMETEALSTKKKETDEFIASEKERAAKLRDLVSVSADEAFEYEKVIKLRKTLMSYVSKTREERAKLVNIEEKLSEEVQRLQEEVSSTRESIKEQSSRKSIIQQNITSFMDKIMFIEKRLPELEAEKKVAASTRNFKEAGRIAGEVKSLNLEKEKIQIETGKANSELEKAEHEIEETIKRLQELERLILSKEKELSISRFQRLRIDSSTAKAERSAALELSELEEANLLLEEAQEAESEAEKLQLTCDLKEEEEEEAKSYESFVSMELIATLGLKKLEELAETVQST</sequence>
<evidence type="ECO:0000256" key="2">
    <source>
        <dbReference type="SAM" id="MobiDB-lite"/>
    </source>
</evidence>
<keyword evidence="4" id="KW-1185">Reference proteome</keyword>
<dbReference type="PANTHER" id="PTHR38394">
    <property type="entry name" value="NEUROFILAMENT LIGHT PROTEIN"/>
    <property type="match status" value="1"/>
</dbReference>
<feature type="coiled-coil region" evidence="1">
    <location>
        <begin position="525"/>
        <end position="559"/>
    </location>
</feature>
<feature type="coiled-coil region" evidence="1">
    <location>
        <begin position="385"/>
        <end position="433"/>
    </location>
</feature>
<evidence type="ECO:0008006" key="5">
    <source>
        <dbReference type="Google" id="ProtNLM"/>
    </source>
</evidence>
<feature type="coiled-coil region" evidence="1">
    <location>
        <begin position="614"/>
        <end position="716"/>
    </location>
</feature>
<dbReference type="OrthoDB" id="1301563at2759"/>
<feature type="region of interest" description="Disordered" evidence="2">
    <location>
        <begin position="111"/>
        <end position="193"/>
    </location>
</feature>
<evidence type="ECO:0000313" key="3">
    <source>
        <dbReference type="EMBL" id="VVB07633.1"/>
    </source>
</evidence>
<feature type="region of interest" description="Disordered" evidence="2">
    <location>
        <begin position="53"/>
        <end position="91"/>
    </location>
</feature>